<accession>A0A0M2GUJ4</accession>
<keyword evidence="5 7" id="KW-1133">Transmembrane helix</keyword>
<evidence type="ECO:0000256" key="1">
    <source>
        <dbReference type="ARBA" id="ARBA00004651"/>
    </source>
</evidence>
<dbReference type="SUPFAM" id="SSF161098">
    <property type="entry name" value="MetI-like"/>
    <property type="match status" value="1"/>
</dbReference>
<evidence type="ECO:0000256" key="2">
    <source>
        <dbReference type="ARBA" id="ARBA00022448"/>
    </source>
</evidence>
<gene>
    <name evidence="9" type="ORF">UK15_02175</name>
</gene>
<dbReference type="InterPro" id="IPR000515">
    <property type="entry name" value="MetI-like"/>
</dbReference>
<keyword evidence="2 7" id="KW-0813">Transport</keyword>
<dbReference type="PROSITE" id="PS50928">
    <property type="entry name" value="ABC_TM1"/>
    <property type="match status" value="1"/>
</dbReference>
<evidence type="ECO:0000256" key="5">
    <source>
        <dbReference type="ARBA" id="ARBA00022989"/>
    </source>
</evidence>
<dbReference type="Pfam" id="PF00528">
    <property type="entry name" value="BPD_transp_1"/>
    <property type="match status" value="1"/>
</dbReference>
<keyword evidence="10" id="KW-1185">Reference proteome</keyword>
<dbReference type="STRING" id="284040.UK15_02175"/>
<dbReference type="RefSeq" id="WP_031130798.1">
    <property type="nucleotide sequence ID" value="NZ_JBMVBE010000003.1"/>
</dbReference>
<keyword evidence="6 7" id="KW-0472">Membrane</keyword>
<dbReference type="InterPro" id="IPR035906">
    <property type="entry name" value="MetI-like_sf"/>
</dbReference>
<dbReference type="AlphaFoldDB" id="A0A0M2GUJ4"/>
<feature type="transmembrane region" description="Helical" evidence="7">
    <location>
        <begin position="68"/>
        <end position="93"/>
    </location>
</feature>
<comment type="subcellular location">
    <subcellularLocation>
        <location evidence="1 7">Cell membrane</location>
        <topology evidence="1 7">Multi-pass membrane protein</topology>
    </subcellularLocation>
</comment>
<dbReference type="GO" id="GO:0055085">
    <property type="term" value="P:transmembrane transport"/>
    <property type="evidence" value="ECO:0007669"/>
    <property type="project" value="InterPro"/>
</dbReference>
<evidence type="ECO:0000256" key="7">
    <source>
        <dbReference type="RuleBase" id="RU363032"/>
    </source>
</evidence>
<feature type="transmembrane region" description="Helical" evidence="7">
    <location>
        <begin position="238"/>
        <end position="259"/>
    </location>
</feature>
<comment type="similarity">
    <text evidence="7">Belongs to the binding-protein-dependent transport system permease family.</text>
</comment>
<proteinExistence type="inferred from homology"/>
<dbReference type="PANTHER" id="PTHR32243">
    <property type="entry name" value="MALTOSE TRANSPORT SYSTEM PERMEASE-RELATED"/>
    <property type="match status" value="1"/>
</dbReference>
<feature type="domain" description="ABC transmembrane type-1" evidence="8">
    <location>
        <begin position="69"/>
        <end position="259"/>
    </location>
</feature>
<feature type="transmembrane region" description="Helical" evidence="7">
    <location>
        <begin position="105"/>
        <end position="128"/>
    </location>
</feature>
<evidence type="ECO:0000256" key="3">
    <source>
        <dbReference type="ARBA" id="ARBA00022475"/>
    </source>
</evidence>
<keyword evidence="4 7" id="KW-0812">Transmembrane</keyword>
<dbReference type="PATRIC" id="fig|284040.3.peg.448"/>
<name>A0A0M2GUJ4_9ACTN</name>
<protein>
    <submittedName>
        <fullName evidence="9">Sugar ABC transporter permease</fullName>
    </submittedName>
</protein>
<feature type="transmembrane region" description="Helical" evidence="7">
    <location>
        <begin position="12"/>
        <end position="33"/>
    </location>
</feature>
<dbReference type="InterPro" id="IPR050901">
    <property type="entry name" value="BP-dep_ABC_trans_perm"/>
</dbReference>
<evidence type="ECO:0000259" key="8">
    <source>
        <dbReference type="PROSITE" id="PS50928"/>
    </source>
</evidence>
<dbReference type="Proteomes" id="UP000034786">
    <property type="component" value="Unassembled WGS sequence"/>
</dbReference>
<feature type="transmembrane region" description="Helical" evidence="7">
    <location>
        <begin position="140"/>
        <end position="160"/>
    </location>
</feature>
<comment type="caution">
    <text evidence="9">The sequence shown here is derived from an EMBL/GenBank/DDBJ whole genome shotgun (WGS) entry which is preliminary data.</text>
</comment>
<evidence type="ECO:0000313" key="9">
    <source>
        <dbReference type="EMBL" id="KJK41643.1"/>
    </source>
</evidence>
<evidence type="ECO:0000256" key="4">
    <source>
        <dbReference type="ARBA" id="ARBA00022692"/>
    </source>
</evidence>
<dbReference type="Gene3D" id="1.10.3720.10">
    <property type="entry name" value="MetI-like"/>
    <property type="match status" value="1"/>
</dbReference>
<evidence type="ECO:0000256" key="6">
    <source>
        <dbReference type="ARBA" id="ARBA00023136"/>
    </source>
</evidence>
<dbReference type="PANTHER" id="PTHR32243:SF18">
    <property type="entry name" value="INNER MEMBRANE ABC TRANSPORTER PERMEASE PROTEIN YCJP"/>
    <property type="match status" value="1"/>
</dbReference>
<sequence>MRKRLVGWLCDAALVLYFVFALFPIAWMVILSLKPADQLFSTYFSFSPTLDGYRTVLGDSEGIPFVRFFVNSLVVSVGAVVLSLVVGLPAAYASARWRFKGSENLMFTLLSFRFAPELTVIIPLFVLYQKLGLFDTYVGMVWVLQLVTLPLIVWIMRSYFADLTPELEQAALLDGYTRKQAFFKVALPLVKPGIAAVSLLAFIFAWNNFVFPLILTSNEAQTVTVGALSFLGGDRPKYNLTAAAALVSVVPPLLLALTIQRYLVRGLSFGAVKS</sequence>
<dbReference type="EMBL" id="JYJH01000001">
    <property type="protein sequence ID" value="KJK41643.1"/>
    <property type="molecule type" value="Genomic_DNA"/>
</dbReference>
<dbReference type="CDD" id="cd06261">
    <property type="entry name" value="TM_PBP2"/>
    <property type="match status" value="1"/>
</dbReference>
<organism evidence="9 10">
    <name type="scientific">Streptomyces variegatus</name>
    <dbReference type="NCBI Taxonomy" id="284040"/>
    <lineage>
        <taxon>Bacteria</taxon>
        <taxon>Bacillati</taxon>
        <taxon>Actinomycetota</taxon>
        <taxon>Actinomycetes</taxon>
        <taxon>Kitasatosporales</taxon>
        <taxon>Streptomycetaceae</taxon>
        <taxon>Streptomyces</taxon>
    </lineage>
</organism>
<keyword evidence="3" id="KW-1003">Cell membrane</keyword>
<evidence type="ECO:0000313" key="10">
    <source>
        <dbReference type="Proteomes" id="UP000034786"/>
    </source>
</evidence>
<reference evidence="10" key="1">
    <citation type="submission" date="2015-02" db="EMBL/GenBank/DDBJ databases">
        <authorList>
            <person name="Ju K.-S."/>
            <person name="Doroghazi J.R."/>
            <person name="Metcalf W."/>
        </authorList>
    </citation>
    <scope>NUCLEOTIDE SEQUENCE [LARGE SCALE GENOMIC DNA]</scope>
    <source>
        <strain evidence="10">NRRL B-16380</strain>
    </source>
</reference>
<dbReference type="GO" id="GO:0005886">
    <property type="term" value="C:plasma membrane"/>
    <property type="evidence" value="ECO:0007669"/>
    <property type="project" value="UniProtKB-SubCell"/>
</dbReference>
<feature type="transmembrane region" description="Helical" evidence="7">
    <location>
        <begin position="181"/>
        <end position="206"/>
    </location>
</feature>